<feature type="domain" description="Aldehyde oxidase/xanthine dehydrogenase a/b hammerhead" evidence="2">
    <location>
        <begin position="20"/>
        <end position="125"/>
    </location>
</feature>
<dbReference type="EMBL" id="WLYK01000001">
    <property type="protein sequence ID" value="MTD12770.1"/>
    <property type="molecule type" value="Genomic_DNA"/>
</dbReference>
<gene>
    <name evidence="3" type="ORF">GIS00_02275</name>
</gene>
<accession>A0A7K1FFB7</accession>
<protein>
    <submittedName>
        <fullName evidence="3">Molybdopterin-dependent oxidoreductase</fullName>
    </submittedName>
</protein>
<feature type="region of interest" description="Disordered" evidence="1">
    <location>
        <begin position="515"/>
        <end position="534"/>
    </location>
</feature>
<dbReference type="PANTHER" id="PTHR11908:SF157">
    <property type="entry name" value="XANTHINE DEHYDROGENASE SUBUNIT D-RELATED"/>
    <property type="match status" value="1"/>
</dbReference>
<comment type="caution">
    <text evidence="3">The sequence shown here is derived from an EMBL/GenBank/DDBJ whole genome shotgun (WGS) entry which is preliminary data.</text>
</comment>
<evidence type="ECO:0000313" key="4">
    <source>
        <dbReference type="Proteomes" id="UP000460221"/>
    </source>
</evidence>
<dbReference type="InterPro" id="IPR016208">
    <property type="entry name" value="Ald_Oxase/xanthine_DH-like"/>
</dbReference>
<dbReference type="SMART" id="SM01008">
    <property type="entry name" value="Ald_Xan_dh_C"/>
    <property type="match status" value="1"/>
</dbReference>
<dbReference type="Pfam" id="PF02738">
    <property type="entry name" value="MoCoBD_1"/>
    <property type="match status" value="1"/>
</dbReference>
<dbReference type="GO" id="GO:0016491">
    <property type="term" value="F:oxidoreductase activity"/>
    <property type="evidence" value="ECO:0007669"/>
    <property type="project" value="InterPro"/>
</dbReference>
<dbReference type="InterPro" id="IPR000674">
    <property type="entry name" value="Ald_Oxase/Xan_DH_a/b"/>
</dbReference>
<sequence>MTASLIGAPVARNDAPGKITGTAVYGIDHREVGMAHGAVLRSPVPAGRIVTLDTSPALEVPGVIAVLTAKDQPDLLGGWVLRDQPMLAVDEVRFEGEAIALVIAETREIAKAATTAIVLEIDEWPGIDMDAAIAGHGDPEMRLIHPDWASYQPTGGDFPREGNLAARMFADPPGVDEAFARAAHVVEDTFTVDRQYQAYMEPKSGLATWENGRCTLHTSTQYPFNVRDRVAQYLGMRSSDVRAVGHVIGGGFGGKLDASVEPLAALGARAVGQPLQIRNDREEDILTCPSRENAVIRVRTALDADGVMIARDVLVDSDNGAYSGEMPGLASLPLSILGSVYEIHGPVRVDSRLWYTNTTPTGAFRGVGGLYLYMSQERHMDHIAATLGVDRREYRLRHLFSDGSVTLTGQVLPDASLLAEAFELMEQTVPWEQAHAELGPNQGIGISAGMWMTNPMPGSATVKVNEDGVVQVISGANDNGSGSVSMGLVQIVAETMGVRPDQVVITMPDTDVAGYDGGSQGSRTTHSAGRAARDATADARKQLLDVASGMLEVDPADLLITDGRVEVAGVPERSLSVAEVATAALYSIGHITATSSYATPPVQYNPSCADGLLFPGMATPSYHVHLAVVEIDPVTGGVKVIRYVIVQETGRVINPVGFRGQVQGGVTQAIGYALQEQLRIGPDCRYLERNLHQYRIPLGLDLPDVEIVPMEHPSAAGPFGALGVAEPPITFAPAAIANAVSHALGRACNSLPITPERVLDALVPDAPQERR</sequence>
<dbReference type="InterPro" id="IPR046867">
    <property type="entry name" value="AldOxase/xan_DH_MoCoBD2"/>
</dbReference>
<name>A0A7K1FFB7_9ACTN</name>
<dbReference type="RefSeq" id="WP_154766768.1">
    <property type="nucleotide sequence ID" value="NZ_WLYK01000001.1"/>
</dbReference>
<dbReference type="Gene3D" id="3.30.365.10">
    <property type="entry name" value="Aldehyde oxidase/xanthine dehydrogenase, molybdopterin binding domain"/>
    <property type="match status" value="4"/>
</dbReference>
<dbReference type="InterPro" id="IPR037165">
    <property type="entry name" value="AldOxase/xan_DH_Mopterin-bd_sf"/>
</dbReference>
<dbReference type="Proteomes" id="UP000460221">
    <property type="component" value="Unassembled WGS sequence"/>
</dbReference>
<proteinExistence type="predicted"/>
<evidence type="ECO:0000313" key="3">
    <source>
        <dbReference type="EMBL" id="MTD12770.1"/>
    </source>
</evidence>
<organism evidence="3 4">
    <name type="scientific">Nakamurella alba</name>
    <dbReference type="NCBI Taxonomy" id="2665158"/>
    <lineage>
        <taxon>Bacteria</taxon>
        <taxon>Bacillati</taxon>
        <taxon>Actinomycetota</taxon>
        <taxon>Actinomycetes</taxon>
        <taxon>Nakamurellales</taxon>
        <taxon>Nakamurellaceae</taxon>
        <taxon>Nakamurella</taxon>
    </lineage>
</organism>
<dbReference type="SUPFAM" id="SSF54665">
    <property type="entry name" value="CO dehydrogenase molybdoprotein N-domain-like"/>
    <property type="match status" value="1"/>
</dbReference>
<dbReference type="AlphaFoldDB" id="A0A7K1FFB7"/>
<reference evidence="3 4" key="1">
    <citation type="submission" date="2019-11" db="EMBL/GenBank/DDBJ databases">
        <authorList>
            <person name="Jiang L.-Q."/>
        </authorList>
    </citation>
    <scope>NUCLEOTIDE SEQUENCE [LARGE SCALE GENOMIC DNA]</scope>
    <source>
        <strain evidence="3 4">YIM 132087</strain>
    </source>
</reference>
<evidence type="ECO:0000256" key="1">
    <source>
        <dbReference type="SAM" id="MobiDB-lite"/>
    </source>
</evidence>
<keyword evidence="4" id="KW-1185">Reference proteome</keyword>
<evidence type="ECO:0000259" key="2">
    <source>
        <dbReference type="SMART" id="SM01008"/>
    </source>
</evidence>
<dbReference type="Pfam" id="PF01315">
    <property type="entry name" value="Ald_Xan_dh_C"/>
    <property type="match status" value="1"/>
</dbReference>
<dbReference type="Pfam" id="PF20256">
    <property type="entry name" value="MoCoBD_2"/>
    <property type="match status" value="1"/>
</dbReference>
<dbReference type="InterPro" id="IPR036856">
    <property type="entry name" value="Ald_Oxase/Xan_DH_a/b_sf"/>
</dbReference>
<dbReference type="InterPro" id="IPR008274">
    <property type="entry name" value="AldOxase/xan_DH_MoCoBD1"/>
</dbReference>
<dbReference type="GO" id="GO:0005506">
    <property type="term" value="F:iron ion binding"/>
    <property type="evidence" value="ECO:0007669"/>
    <property type="project" value="InterPro"/>
</dbReference>
<dbReference type="PANTHER" id="PTHR11908">
    <property type="entry name" value="XANTHINE DEHYDROGENASE"/>
    <property type="match status" value="1"/>
</dbReference>
<dbReference type="SUPFAM" id="SSF56003">
    <property type="entry name" value="Molybdenum cofactor-binding domain"/>
    <property type="match status" value="1"/>
</dbReference>
<dbReference type="Gene3D" id="3.90.1170.50">
    <property type="entry name" value="Aldehyde oxidase/xanthine dehydrogenase, a/b hammerhead"/>
    <property type="match status" value="1"/>
</dbReference>